<evidence type="ECO:0000259" key="4">
    <source>
        <dbReference type="PROSITE" id="PS50110"/>
    </source>
</evidence>
<dbReference type="InterPro" id="IPR001867">
    <property type="entry name" value="OmpR/PhoB-type_DNA-bd"/>
</dbReference>
<dbReference type="EMBL" id="BAAAHK010000011">
    <property type="protein sequence ID" value="GAA0948380.1"/>
    <property type="molecule type" value="Genomic_DNA"/>
</dbReference>
<dbReference type="Gene3D" id="1.10.10.10">
    <property type="entry name" value="Winged helix-like DNA-binding domain superfamily/Winged helix DNA-binding domain"/>
    <property type="match status" value="1"/>
</dbReference>
<dbReference type="PANTHER" id="PTHR48111:SF50">
    <property type="entry name" value="KDP OPERON TRANSCRIPTIONAL REGULATORY PROTEIN KDPE"/>
    <property type="match status" value="1"/>
</dbReference>
<evidence type="ECO:0000256" key="2">
    <source>
        <dbReference type="PROSITE-ProRule" id="PRU00169"/>
    </source>
</evidence>
<reference evidence="6 7" key="1">
    <citation type="journal article" date="2019" name="Int. J. Syst. Evol. Microbiol.">
        <title>The Global Catalogue of Microorganisms (GCM) 10K type strain sequencing project: providing services to taxonomists for standard genome sequencing and annotation.</title>
        <authorList>
            <consortium name="The Broad Institute Genomics Platform"/>
            <consortium name="The Broad Institute Genome Sequencing Center for Infectious Disease"/>
            <person name="Wu L."/>
            <person name="Ma J."/>
        </authorList>
    </citation>
    <scope>NUCLEOTIDE SEQUENCE [LARGE SCALE GENOMIC DNA]</scope>
    <source>
        <strain evidence="6 7">JCM 10977</strain>
    </source>
</reference>
<comment type="caution">
    <text evidence="6">The sequence shown here is derived from an EMBL/GenBank/DDBJ whole genome shotgun (WGS) entry which is preliminary data.</text>
</comment>
<evidence type="ECO:0000256" key="3">
    <source>
        <dbReference type="PROSITE-ProRule" id="PRU01091"/>
    </source>
</evidence>
<dbReference type="PROSITE" id="PS50110">
    <property type="entry name" value="RESPONSE_REGULATORY"/>
    <property type="match status" value="1"/>
</dbReference>
<dbReference type="RefSeq" id="WP_343973626.1">
    <property type="nucleotide sequence ID" value="NZ_BAAAHK010000011.1"/>
</dbReference>
<dbReference type="Gene3D" id="3.40.50.2300">
    <property type="match status" value="1"/>
</dbReference>
<proteinExistence type="predicted"/>
<dbReference type="Gene3D" id="6.10.250.690">
    <property type="match status" value="1"/>
</dbReference>
<keyword evidence="7" id="KW-1185">Reference proteome</keyword>
<dbReference type="InterPro" id="IPR001789">
    <property type="entry name" value="Sig_transdc_resp-reg_receiver"/>
</dbReference>
<dbReference type="CDD" id="cd00383">
    <property type="entry name" value="trans_reg_C"/>
    <property type="match status" value="1"/>
</dbReference>
<evidence type="ECO:0000259" key="5">
    <source>
        <dbReference type="PROSITE" id="PS51755"/>
    </source>
</evidence>
<gene>
    <name evidence="6" type="ORF">GCM10009554_45920</name>
</gene>
<dbReference type="PANTHER" id="PTHR48111">
    <property type="entry name" value="REGULATOR OF RPOS"/>
    <property type="match status" value="1"/>
</dbReference>
<feature type="domain" description="Response regulatory" evidence="4">
    <location>
        <begin position="2"/>
        <end position="113"/>
    </location>
</feature>
<evidence type="ECO:0000313" key="7">
    <source>
        <dbReference type="Proteomes" id="UP001500542"/>
    </source>
</evidence>
<keyword evidence="2" id="KW-0597">Phosphoprotein</keyword>
<protein>
    <submittedName>
        <fullName evidence="6">Response regulator transcription factor</fullName>
    </submittedName>
</protein>
<evidence type="ECO:0000313" key="6">
    <source>
        <dbReference type="EMBL" id="GAA0948380.1"/>
    </source>
</evidence>
<dbReference type="SMART" id="SM00862">
    <property type="entry name" value="Trans_reg_C"/>
    <property type="match status" value="1"/>
</dbReference>
<dbReference type="InterPro" id="IPR039420">
    <property type="entry name" value="WalR-like"/>
</dbReference>
<dbReference type="Pfam" id="PF00072">
    <property type="entry name" value="Response_reg"/>
    <property type="match status" value="1"/>
</dbReference>
<dbReference type="Pfam" id="PF00486">
    <property type="entry name" value="Trans_reg_C"/>
    <property type="match status" value="1"/>
</dbReference>
<dbReference type="SMART" id="SM00448">
    <property type="entry name" value="REC"/>
    <property type="match status" value="1"/>
</dbReference>
<dbReference type="InterPro" id="IPR011006">
    <property type="entry name" value="CheY-like_superfamily"/>
</dbReference>
<sequence>MRTLIAEDDKLVGRALRDVLSANGHTVTLVDCGADVLLRHAEAQVILLDLGLPDMDGLEVLRKLRRVDDVVVIVLTARDDERSVVLALRLGADDYLTKPVRLAELLARIEASVRRSRRAELDDNGYESGGLRIDFGLRQVVVDGVVLHLTPLEFDLLAVLARRAGTAVSREVIQDEIWGDAFLTKSKALDVHLHQLRMKLGKPVITTIRGFGYRLEPLDA</sequence>
<dbReference type="Proteomes" id="UP001500542">
    <property type="component" value="Unassembled WGS sequence"/>
</dbReference>
<feature type="domain" description="OmpR/PhoB-type" evidence="5">
    <location>
        <begin position="123"/>
        <end position="217"/>
    </location>
</feature>
<feature type="DNA-binding region" description="OmpR/PhoB-type" evidence="3">
    <location>
        <begin position="123"/>
        <end position="217"/>
    </location>
</feature>
<dbReference type="InterPro" id="IPR036388">
    <property type="entry name" value="WH-like_DNA-bd_sf"/>
</dbReference>
<name>A0ABN1QWE8_9ACTN</name>
<keyword evidence="1 3" id="KW-0238">DNA-binding</keyword>
<accession>A0ABN1QWE8</accession>
<evidence type="ECO:0000256" key="1">
    <source>
        <dbReference type="ARBA" id="ARBA00023125"/>
    </source>
</evidence>
<dbReference type="PROSITE" id="PS51755">
    <property type="entry name" value="OMPR_PHOB"/>
    <property type="match status" value="1"/>
</dbReference>
<dbReference type="SUPFAM" id="SSF52172">
    <property type="entry name" value="CheY-like"/>
    <property type="match status" value="1"/>
</dbReference>
<feature type="modified residue" description="4-aspartylphosphate" evidence="2">
    <location>
        <position position="49"/>
    </location>
</feature>
<organism evidence="6 7">
    <name type="scientific">Kribbella koreensis</name>
    <dbReference type="NCBI Taxonomy" id="57909"/>
    <lineage>
        <taxon>Bacteria</taxon>
        <taxon>Bacillati</taxon>
        <taxon>Actinomycetota</taxon>
        <taxon>Actinomycetes</taxon>
        <taxon>Propionibacteriales</taxon>
        <taxon>Kribbellaceae</taxon>
        <taxon>Kribbella</taxon>
    </lineage>
</organism>